<dbReference type="KEGG" id="shun:DWB77_07434"/>
<dbReference type="EMBL" id="CP032698">
    <property type="protein sequence ID" value="AYG85217.1"/>
    <property type="molecule type" value="Genomic_DNA"/>
</dbReference>
<dbReference type="AlphaFoldDB" id="A0A387HT49"/>
<accession>A0A387HT49</accession>
<keyword evidence="2" id="KW-1185">Reference proteome</keyword>
<reference evidence="1 2" key="1">
    <citation type="submission" date="2018-10" db="EMBL/GenBank/DDBJ databases">
        <title>Relationship between Morphology and Antimicrobial Activity in Streptomyces.</title>
        <authorList>
            <person name="Kang H.J."/>
            <person name="Kim S.B."/>
        </authorList>
    </citation>
    <scope>NUCLEOTIDE SEQUENCE [LARGE SCALE GENOMIC DNA]</scope>
    <source>
        <strain evidence="1 2">BH38</strain>
    </source>
</reference>
<gene>
    <name evidence="1" type="ORF">DWB77_07434</name>
</gene>
<evidence type="ECO:0000313" key="1">
    <source>
        <dbReference type="EMBL" id="AYG85217.1"/>
    </source>
</evidence>
<evidence type="ECO:0000313" key="2">
    <source>
        <dbReference type="Proteomes" id="UP000271554"/>
    </source>
</evidence>
<sequence length="72" mass="7988">MRVREADGVRESRADPVLGDHDHMPAMLLHVRIDRQVHLVGFAAVAVVMAQNAAALERITSHTRRLRGDHAS</sequence>
<organism evidence="1 2">
    <name type="scientific">Streptomyces hundungensis</name>
    <dbReference type="NCBI Taxonomy" id="1077946"/>
    <lineage>
        <taxon>Bacteria</taxon>
        <taxon>Bacillati</taxon>
        <taxon>Actinomycetota</taxon>
        <taxon>Actinomycetes</taxon>
        <taxon>Kitasatosporales</taxon>
        <taxon>Streptomycetaceae</taxon>
        <taxon>Streptomyces</taxon>
    </lineage>
</organism>
<protein>
    <submittedName>
        <fullName evidence="1">Uncharacterized protein</fullName>
    </submittedName>
</protein>
<dbReference type="Proteomes" id="UP000271554">
    <property type="component" value="Chromosome"/>
</dbReference>
<proteinExistence type="predicted"/>
<name>A0A387HT49_9ACTN</name>